<protein>
    <submittedName>
        <fullName evidence="3">Amidohydrolase family protein</fullName>
    </submittedName>
</protein>
<evidence type="ECO:0000259" key="2">
    <source>
        <dbReference type="Pfam" id="PF01979"/>
    </source>
</evidence>
<dbReference type="InterPro" id="IPR032466">
    <property type="entry name" value="Metal_Hydrolase"/>
</dbReference>
<reference evidence="4" key="1">
    <citation type="journal article" date="2019" name="Int. J. Syst. Evol. Microbiol.">
        <title>The Global Catalogue of Microorganisms (GCM) 10K type strain sequencing project: providing services to taxonomists for standard genome sequencing and annotation.</title>
        <authorList>
            <consortium name="The Broad Institute Genomics Platform"/>
            <consortium name="The Broad Institute Genome Sequencing Center for Infectious Disease"/>
            <person name="Wu L."/>
            <person name="Ma J."/>
        </authorList>
    </citation>
    <scope>NUCLEOTIDE SEQUENCE [LARGE SCALE GENOMIC DNA]</scope>
    <source>
        <strain evidence="4">CGMCC 1.16026</strain>
    </source>
</reference>
<dbReference type="Gene3D" id="2.30.40.10">
    <property type="entry name" value="Urease, subunit C, domain 1"/>
    <property type="match status" value="1"/>
</dbReference>
<dbReference type="PANTHER" id="PTHR43794:SF11">
    <property type="entry name" value="AMIDOHYDROLASE-RELATED DOMAIN-CONTAINING PROTEIN"/>
    <property type="match status" value="1"/>
</dbReference>
<name>A0ABW1ZCR0_9BACT</name>
<feature type="domain" description="Amidohydrolase-related" evidence="2">
    <location>
        <begin position="83"/>
        <end position="426"/>
    </location>
</feature>
<evidence type="ECO:0000313" key="3">
    <source>
        <dbReference type="EMBL" id="MFC6647202.1"/>
    </source>
</evidence>
<dbReference type="InterPro" id="IPR006311">
    <property type="entry name" value="TAT_signal"/>
</dbReference>
<dbReference type="SUPFAM" id="SSF51556">
    <property type="entry name" value="Metallo-dependent hydrolases"/>
    <property type="match status" value="1"/>
</dbReference>
<dbReference type="Gene3D" id="3.20.20.140">
    <property type="entry name" value="Metal-dependent hydrolases"/>
    <property type="match status" value="1"/>
</dbReference>
<dbReference type="InterPro" id="IPR006680">
    <property type="entry name" value="Amidohydro-rel"/>
</dbReference>
<gene>
    <name evidence="3" type="ORF">ACFQBQ_16820</name>
</gene>
<keyword evidence="1" id="KW-0378">Hydrolase</keyword>
<keyword evidence="4" id="KW-1185">Reference proteome</keyword>
<evidence type="ECO:0000313" key="4">
    <source>
        <dbReference type="Proteomes" id="UP001596391"/>
    </source>
</evidence>
<dbReference type="PROSITE" id="PS51257">
    <property type="entry name" value="PROKAR_LIPOPROTEIN"/>
    <property type="match status" value="1"/>
</dbReference>
<dbReference type="PROSITE" id="PS51318">
    <property type="entry name" value="TAT"/>
    <property type="match status" value="1"/>
</dbReference>
<dbReference type="InterPro" id="IPR011059">
    <property type="entry name" value="Metal-dep_hydrolase_composite"/>
</dbReference>
<evidence type="ECO:0000256" key="1">
    <source>
        <dbReference type="ARBA" id="ARBA00022801"/>
    </source>
</evidence>
<dbReference type="Pfam" id="PF01979">
    <property type="entry name" value="Amidohydro_1"/>
    <property type="match status" value="1"/>
</dbReference>
<comment type="caution">
    <text evidence="3">The sequence shown here is derived from an EMBL/GenBank/DDBJ whole genome shotgun (WGS) entry which is preliminary data.</text>
</comment>
<dbReference type="InterPro" id="IPR050287">
    <property type="entry name" value="MTA/SAH_deaminase"/>
</dbReference>
<accession>A0ABW1ZCR0</accession>
<organism evidence="3 4">
    <name type="scientific">Granulicella cerasi</name>
    <dbReference type="NCBI Taxonomy" id="741063"/>
    <lineage>
        <taxon>Bacteria</taxon>
        <taxon>Pseudomonadati</taxon>
        <taxon>Acidobacteriota</taxon>
        <taxon>Terriglobia</taxon>
        <taxon>Terriglobales</taxon>
        <taxon>Acidobacteriaceae</taxon>
        <taxon>Granulicella</taxon>
    </lineage>
</organism>
<dbReference type="SUPFAM" id="SSF51338">
    <property type="entry name" value="Composite domain of metallo-dependent hydrolases"/>
    <property type="match status" value="2"/>
</dbReference>
<sequence length="469" mass="50351">MNRRDFLTSGLAAAFASGACLPMTAEASYPESMLIRGACIVSLDAQLGMLDRGDILIERGVIRDVGRSLRAETQVVLDGNGLIALPGFVDTHWHMWNTLARAWAPTSGGTGFFPAMKQMSALLSPEDTAVSVELALAEAAACGITMVHNFAHNVRSSDHADAEIETMLRSGLRGRFSYGYPQDATSTQKMDFADITRVKKRFFADDGHLELGIATRGPERTPPAVWKEEWSFARPLELPVTTHVDVSRETAPKESVRQLAEAGVLDNRTMLVHLTQASGMEMARAARAGAPVAVTPWTEMRVGYGLTPWKQLREAGLSPSFGVDTVVLSGTADFFSIMRLVLAAEAGRELDQFAVSPAEVLHAATLGGAQAMGAGALTGSLTPGKAADILLLDGSALALTPRTDPVALLAESAQSATIRHVLSNGRFIKRDGVVQGIDLPALRRRASRSWSRIHEQLAKANSQQKVDRS</sequence>
<dbReference type="RefSeq" id="WP_263370887.1">
    <property type="nucleotide sequence ID" value="NZ_JAGSYD010000002.1"/>
</dbReference>
<dbReference type="EMBL" id="JBHSWI010000001">
    <property type="protein sequence ID" value="MFC6647202.1"/>
    <property type="molecule type" value="Genomic_DNA"/>
</dbReference>
<dbReference type="Proteomes" id="UP001596391">
    <property type="component" value="Unassembled WGS sequence"/>
</dbReference>
<proteinExistence type="predicted"/>
<dbReference type="PANTHER" id="PTHR43794">
    <property type="entry name" value="AMINOHYDROLASE SSNA-RELATED"/>
    <property type="match status" value="1"/>
</dbReference>